<gene>
    <name evidence="7" type="ORF">KP509_30G035800</name>
</gene>
<dbReference type="AlphaFoldDB" id="A0A8T2R327"/>
<sequence>MFLEYWVLVFCMSQWTLQGRCWQSYDSKAYSQCYAAPKDLLYGGGIVVNADFEDGLKCWSPLGNCALQIRNFSSLSPQDNAFESTREETDANGGGEETEGRTNSFVVALNRTASYNGPSQLLPNLTSTSKYSVSAWLQVSGPLEKVLVKATLSIDGGKRYISAGTVIAQCGCWSFLKGGFSLDGFEKATISAVLYFETTNFVANVEIWLDRVSVQPFSNEDWRAHQVSQKELRRRTVKLRVVKRGTRKRLHDVDIKILNTKIQFPFGSAIEENILHNQPYQSWFVKRFNTAVFGNELKWYATEKEAGKVNYSVADAMVSWCEAQGLNIRGHNIVWDDPHFQQPWVKALASKPDELRQAVMARVNSVVSRYAGRFIAWDVSNEQLHFSFYEDALSDPSFSTSLFLDVQCLDPGAQLFVNDYNTLENANDPASIPDALLLKLHELRAAGVLNLAIGLEAHFTKPDLAYMRSTLDKLGTLGLPIWLTELDINVQALPNHNISQAAIYLEDILREAFSHPAVKGIVMWTSWEPSGCYRMCLTDNNMDNLATGNVVDALLNEWQQVDILAESYGSIKWRGPHGTHNVSIRWNNITYYSSLCVEPGKGTQRFIVELPMSSNTLEMHLSSASSSM</sequence>
<organism evidence="7 8">
    <name type="scientific">Ceratopteris richardii</name>
    <name type="common">Triangle waterfern</name>
    <dbReference type="NCBI Taxonomy" id="49495"/>
    <lineage>
        <taxon>Eukaryota</taxon>
        <taxon>Viridiplantae</taxon>
        <taxon>Streptophyta</taxon>
        <taxon>Embryophyta</taxon>
        <taxon>Tracheophyta</taxon>
        <taxon>Polypodiopsida</taxon>
        <taxon>Polypodiidae</taxon>
        <taxon>Polypodiales</taxon>
        <taxon>Pteridineae</taxon>
        <taxon>Pteridaceae</taxon>
        <taxon>Parkerioideae</taxon>
        <taxon>Ceratopteris</taxon>
    </lineage>
</organism>
<dbReference type="InterPro" id="IPR044846">
    <property type="entry name" value="GH10"/>
</dbReference>
<keyword evidence="4" id="KW-0624">Polysaccharide degradation</keyword>
<dbReference type="PANTHER" id="PTHR31490">
    <property type="entry name" value="GLYCOSYL HYDROLASE"/>
    <property type="match status" value="1"/>
</dbReference>
<dbReference type="InterPro" id="IPR017853">
    <property type="entry name" value="GH"/>
</dbReference>
<keyword evidence="3" id="KW-0119">Carbohydrate metabolism</keyword>
<evidence type="ECO:0000256" key="5">
    <source>
        <dbReference type="SAM" id="SignalP"/>
    </source>
</evidence>
<comment type="similarity">
    <text evidence="1">Belongs to the glycosyl hydrolase 10 (cellulase F) family.</text>
</comment>
<dbReference type="EMBL" id="CM035435">
    <property type="protein sequence ID" value="KAH7290194.1"/>
    <property type="molecule type" value="Genomic_DNA"/>
</dbReference>
<evidence type="ECO:0000256" key="2">
    <source>
        <dbReference type="ARBA" id="ARBA00022801"/>
    </source>
</evidence>
<keyword evidence="8" id="KW-1185">Reference proteome</keyword>
<evidence type="ECO:0000256" key="1">
    <source>
        <dbReference type="ARBA" id="ARBA00007495"/>
    </source>
</evidence>
<accession>A0A8T2R327</accession>
<evidence type="ECO:0000259" key="6">
    <source>
        <dbReference type="PROSITE" id="PS51760"/>
    </source>
</evidence>
<reference evidence="7" key="1">
    <citation type="submission" date="2021-08" db="EMBL/GenBank/DDBJ databases">
        <title>WGS assembly of Ceratopteris richardii.</title>
        <authorList>
            <person name="Marchant D.B."/>
            <person name="Chen G."/>
            <person name="Jenkins J."/>
            <person name="Shu S."/>
            <person name="Leebens-Mack J."/>
            <person name="Grimwood J."/>
            <person name="Schmutz J."/>
            <person name="Soltis P."/>
            <person name="Soltis D."/>
            <person name="Chen Z.-H."/>
        </authorList>
    </citation>
    <scope>NUCLEOTIDE SEQUENCE</scope>
    <source>
        <strain evidence="7">Whitten #5841</strain>
        <tissue evidence="7">Leaf</tissue>
    </source>
</reference>
<feature type="chain" id="PRO_5035913642" description="GH10 domain-containing protein" evidence="5">
    <location>
        <begin position="20"/>
        <end position="628"/>
    </location>
</feature>
<dbReference type="SUPFAM" id="SSF51445">
    <property type="entry name" value="(Trans)glycosidases"/>
    <property type="match status" value="1"/>
</dbReference>
<evidence type="ECO:0000256" key="4">
    <source>
        <dbReference type="ARBA" id="ARBA00023326"/>
    </source>
</evidence>
<proteinExistence type="inferred from homology"/>
<dbReference type="SMART" id="SM00633">
    <property type="entry name" value="Glyco_10"/>
    <property type="match status" value="1"/>
</dbReference>
<dbReference type="Pfam" id="PF00331">
    <property type="entry name" value="Glyco_hydro_10"/>
    <property type="match status" value="1"/>
</dbReference>
<dbReference type="SUPFAM" id="SSF49785">
    <property type="entry name" value="Galactose-binding domain-like"/>
    <property type="match status" value="1"/>
</dbReference>
<feature type="domain" description="GH10" evidence="6">
    <location>
        <begin position="252"/>
        <end position="553"/>
    </location>
</feature>
<comment type="caution">
    <text evidence="7">The sequence shown here is derived from an EMBL/GenBank/DDBJ whole genome shotgun (WGS) entry which is preliminary data.</text>
</comment>
<evidence type="ECO:0000313" key="7">
    <source>
        <dbReference type="EMBL" id="KAH7290194.1"/>
    </source>
</evidence>
<dbReference type="PANTHER" id="PTHR31490:SF3">
    <property type="entry name" value="GLYCOSYL HYDROLASE FAMILY 10 PROTEIN"/>
    <property type="match status" value="1"/>
</dbReference>
<evidence type="ECO:0000256" key="3">
    <source>
        <dbReference type="ARBA" id="ARBA00023277"/>
    </source>
</evidence>
<feature type="signal peptide" evidence="5">
    <location>
        <begin position="1"/>
        <end position="19"/>
    </location>
</feature>
<dbReference type="GO" id="GO:0031176">
    <property type="term" value="F:endo-1,4-beta-xylanase activity"/>
    <property type="evidence" value="ECO:0007669"/>
    <property type="project" value="UniProtKB-ARBA"/>
</dbReference>
<dbReference type="PRINTS" id="PR00134">
    <property type="entry name" value="GLHYDRLASE10"/>
</dbReference>
<dbReference type="InterPro" id="IPR008979">
    <property type="entry name" value="Galactose-bd-like_sf"/>
</dbReference>
<dbReference type="InterPro" id="IPR001000">
    <property type="entry name" value="GH10_dom"/>
</dbReference>
<dbReference type="Gene3D" id="2.60.120.260">
    <property type="entry name" value="Galactose-binding domain-like"/>
    <property type="match status" value="1"/>
</dbReference>
<protein>
    <recommendedName>
        <fullName evidence="6">GH10 domain-containing protein</fullName>
    </recommendedName>
</protein>
<keyword evidence="5" id="KW-0732">Signal</keyword>
<dbReference type="Proteomes" id="UP000825935">
    <property type="component" value="Chromosome 30"/>
</dbReference>
<dbReference type="GO" id="GO:0000272">
    <property type="term" value="P:polysaccharide catabolic process"/>
    <property type="evidence" value="ECO:0007669"/>
    <property type="project" value="UniProtKB-KW"/>
</dbReference>
<name>A0A8T2R327_CERRI</name>
<evidence type="ECO:0000313" key="8">
    <source>
        <dbReference type="Proteomes" id="UP000825935"/>
    </source>
</evidence>
<dbReference type="PROSITE" id="PS51760">
    <property type="entry name" value="GH10_2"/>
    <property type="match status" value="1"/>
</dbReference>
<dbReference type="OrthoDB" id="3055998at2759"/>
<keyword evidence="2" id="KW-0378">Hydrolase</keyword>
<dbReference type="OMA" id="NIFAMAH"/>
<dbReference type="Gene3D" id="3.20.20.80">
    <property type="entry name" value="Glycosidases"/>
    <property type="match status" value="1"/>
</dbReference>